<accession>A0A8E7IW68</accession>
<geneLocation type="mitochondrion" evidence="2"/>
<organism evidence="2">
    <name type="scientific">Pelagomacellicephala iliffei</name>
    <dbReference type="NCBI Taxonomy" id="1960706"/>
    <lineage>
        <taxon>Eukaryota</taxon>
        <taxon>Metazoa</taxon>
        <taxon>Spiralia</taxon>
        <taxon>Lophotrochozoa</taxon>
        <taxon>Annelida</taxon>
        <taxon>Polychaeta</taxon>
        <taxon>Errantia</taxon>
        <taxon>Phyllodocida</taxon>
        <taxon>Polynoidae</taxon>
        <taxon>Pelagomacellicephala</taxon>
    </lineage>
</organism>
<feature type="transmembrane region" description="Helical" evidence="1">
    <location>
        <begin position="125"/>
        <end position="148"/>
    </location>
</feature>
<feature type="transmembrane region" description="Helical" evidence="1">
    <location>
        <begin position="47"/>
        <end position="71"/>
    </location>
</feature>
<dbReference type="EMBL" id="MW794261">
    <property type="protein sequence ID" value="QVX31188.1"/>
    <property type="molecule type" value="Genomic_DNA"/>
</dbReference>
<reference evidence="2" key="1">
    <citation type="journal article" date="2021" name="Sci. Rep.">
        <title>Morphological convergence and adaptation in cave and pelagic scale worms (Polynoidae, Annelida).</title>
        <authorList>
            <person name="Gonzalez B.C."/>
            <person name="Martinez A."/>
            <person name="Worsaae K."/>
            <person name="Osborn K.J."/>
        </authorList>
    </citation>
    <scope>NUCLEOTIDE SEQUENCE</scope>
</reference>
<protein>
    <submittedName>
        <fullName evidence="2">NADH dehydrogenase subunit 6</fullName>
    </submittedName>
</protein>
<evidence type="ECO:0000313" key="2">
    <source>
        <dbReference type="EMBL" id="QVX31188.1"/>
    </source>
</evidence>
<keyword evidence="1" id="KW-0812">Transmembrane</keyword>
<gene>
    <name evidence="2" type="primary">ND6</name>
</gene>
<proteinExistence type="predicted"/>
<dbReference type="AlphaFoldDB" id="A0A8E7IW68"/>
<feature type="transmembrane region" description="Helical" evidence="1">
    <location>
        <begin position="83"/>
        <end position="105"/>
    </location>
</feature>
<sequence>MLFITSSILFISLGISFITPSSPLILGFWVLSISLSMSFLMALTFNSWYAIIIFLIYIGGMLVMFAYFSALTPNQPLNISISFLTMSISFLCLSLFTSLSFPTIPNPTPLTPSPLSPMTMLFTPLNSYLLLFLASALFLILVAIVKIMNTTMGPLRPFS</sequence>
<keyword evidence="2" id="KW-0496">Mitochondrion</keyword>
<name>A0A8E7IW68_9ANNE</name>
<keyword evidence="1" id="KW-0472">Membrane</keyword>
<evidence type="ECO:0000256" key="1">
    <source>
        <dbReference type="SAM" id="Phobius"/>
    </source>
</evidence>
<keyword evidence="1" id="KW-1133">Transmembrane helix</keyword>